<accession>A0A3N0X1K1</accession>
<comment type="caution">
    <text evidence="1">The sequence shown here is derived from an EMBL/GenBank/DDBJ whole genome shotgun (WGS) entry which is preliminary data.</text>
</comment>
<protein>
    <submittedName>
        <fullName evidence="1">Uncharacterized protein</fullName>
    </submittedName>
</protein>
<dbReference type="OrthoDB" id="1443922at2"/>
<dbReference type="RefSeq" id="WP_123264839.1">
    <property type="nucleotide sequence ID" value="NZ_RJUG01000001.1"/>
</dbReference>
<dbReference type="Proteomes" id="UP000270224">
    <property type="component" value="Unassembled WGS sequence"/>
</dbReference>
<organism evidence="1 2">
    <name type="scientific">Kaistella daneshvariae</name>
    <dbReference type="NCBI Taxonomy" id="2487074"/>
    <lineage>
        <taxon>Bacteria</taxon>
        <taxon>Pseudomonadati</taxon>
        <taxon>Bacteroidota</taxon>
        <taxon>Flavobacteriia</taxon>
        <taxon>Flavobacteriales</taxon>
        <taxon>Weeksellaceae</taxon>
        <taxon>Chryseobacterium group</taxon>
        <taxon>Kaistella</taxon>
    </lineage>
</organism>
<gene>
    <name evidence="1" type="ORF">EGI11_02340</name>
</gene>
<name>A0A3N0X1K1_9FLAO</name>
<dbReference type="AlphaFoldDB" id="A0A3N0X1K1"/>
<sequence>MHNTLEGISDKLSEIHSDLESYCSTLNFEEICEFTMDNCNTIPWENLETKGIYLIEIKNNSSFTDFSSWIDHFRTEWEDDMYKKKFVPNLKMKRIREHTELKDWVPLYIGKSKKISGRVHQHIYSAIEKTTFALKLNAREHIKKEQFRLSIIPLPFNNYNWIVPVIESTLRDKLNPIIGKQ</sequence>
<dbReference type="EMBL" id="RJUG01000001">
    <property type="protein sequence ID" value="ROI10751.1"/>
    <property type="molecule type" value="Genomic_DNA"/>
</dbReference>
<evidence type="ECO:0000313" key="1">
    <source>
        <dbReference type="EMBL" id="ROI10751.1"/>
    </source>
</evidence>
<evidence type="ECO:0000313" key="2">
    <source>
        <dbReference type="Proteomes" id="UP000270224"/>
    </source>
</evidence>
<proteinExistence type="predicted"/>
<reference evidence="2" key="1">
    <citation type="submission" date="2018-11" db="EMBL/GenBank/DDBJ databases">
        <title>Proposal to divide the Flavobacteriaceae and reorganize its genera based on Amino Acid Identity values calculated from whole genome sequences.</title>
        <authorList>
            <person name="Nicholson A.C."/>
            <person name="Gulvik C.A."/>
            <person name="Whitney A.M."/>
            <person name="Humrighouse B.W."/>
            <person name="Bell M."/>
            <person name="Holmes B."/>
            <person name="Steigerwalt A."/>
            <person name="Villarma A."/>
            <person name="Sheth M."/>
            <person name="Batra D."/>
            <person name="Pryor J."/>
            <person name="Bernardet J.-F."/>
            <person name="Hugo C."/>
            <person name="Kampfer P."/>
            <person name="Newman J."/>
            <person name="Mcquiston J.R."/>
        </authorList>
    </citation>
    <scope>NUCLEOTIDE SEQUENCE [LARGE SCALE GENOMIC DNA]</scope>
    <source>
        <strain evidence="2">H3056</strain>
    </source>
</reference>
<reference evidence="2" key="2">
    <citation type="submission" date="2018-11" db="EMBL/GenBank/DDBJ databases">
        <title>Proposal to divide the Flavobacteriaceae and reorganize its genera based on Amino Acid Identity values calculated from whole genome sequences.</title>
        <authorList>
            <person name="Nicholson A.C."/>
            <person name="Gulvik C.A."/>
            <person name="Whitney A.M."/>
            <person name="Humrighouse B.W."/>
            <person name="Bell M."/>
            <person name="Holmens B."/>
            <person name="Steigerwalt A."/>
            <person name="Villarma A."/>
            <person name="Sheth M."/>
            <person name="Batra D."/>
            <person name="Pryor J."/>
            <person name="Bernardet J.-F."/>
            <person name="Hugo C."/>
            <person name="Kampfer P."/>
            <person name="Newman J."/>
            <person name="Mcquiston J.R."/>
        </authorList>
    </citation>
    <scope>NUCLEOTIDE SEQUENCE [LARGE SCALE GENOMIC DNA]</scope>
    <source>
        <strain evidence="2">H3056</strain>
    </source>
</reference>